<keyword evidence="2" id="KW-1185">Reference proteome</keyword>
<evidence type="ECO:0000313" key="1">
    <source>
        <dbReference type="EMBL" id="KAA5523616.1"/>
    </source>
</evidence>
<dbReference type="EMBL" id="VXDF01000002">
    <property type="protein sequence ID" value="KAA5523616.1"/>
    <property type="molecule type" value="Genomic_DNA"/>
</dbReference>
<gene>
    <name evidence="1" type="ORF">F2S80_02495</name>
</gene>
<dbReference type="RefSeq" id="WP_139990120.1">
    <property type="nucleotide sequence ID" value="NZ_JASOPS010000025.1"/>
</dbReference>
<dbReference type="Proteomes" id="UP000324828">
    <property type="component" value="Unassembled WGS sequence"/>
</dbReference>
<name>A0ABQ6SN22_9PAST</name>
<reference evidence="1 2" key="1">
    <citation type="submission" date="2019-09" db="EMBL/GenBank/DDBJ databases">
        <title>Haemophilus seminale sp. nov., isolated from human semen.</title>
        <authorList>
            <person name="Zheng M."/>
        </authorList>
    </citation>
    <scope>NUCLEOTIDE SEQUENCE [LARGE SCALE GENOMIC DNA]</scope>
    <source>
        <strain evidence="1 2">SZY H2</strain>
    </source>
</reference>
<sequence>MYGFSGITDVNDGFLSMSLQRRGRSQFSNNFANIAVSDTDIIVISSCNGDVAQFKKNGGNIVLYSPNATYVEYLIFNTNTAKSSGYGIETYDSNGRVVFSSNHKFLRPIKIVDTNLNKGTFTETVKAGGKYGVILSNYGFRINITPDYCRKIMRSIRIDNQIKFSSINHDDQGAGRIGMTYNDDSFYANAIIVDITWY</sequence>
<protein>
    <submittedName>
        <fullName evidence="1">Uncharacterized protein</fullName>
    </submittedName>
</protein>
<accession>A0ABQ6SN22</accession>
<proteinExistence type="predicted"/>
<organism evidence="1 2">
    <name type="scientific">Haemophilus seminalis</name>
    <dbReference type="NCBI Taxonomy" id="2582921"/>
    <lineage>
        <taxon>Bacteria</taxon>
        <taxon>Pseudomonadati</taxon>
        <taxon>Pseudomonadota</taxon>
        <taxon>Gammaproteobacteria</taxon>
        <taxon>Pasteurellales</taxon>
        <taxon>Pasteurellaceae</taxon>
        <taxon>Haemophilus</taxon>
    </lineage>
</organism>
<evidence type="ECO:0000313" key="2">
    <source>
        <dbReference type="Proteomes" id="UP000324828"/>
    </source>
</evidence>
<comment type="caution">
    <text evidence="1">The sequence shown here is derived from an EMBL/GenBank/DDBJ whole genome shotgun (WGS) entry which is preliminary data.</text>
</comment>